<evidence type="ECO:0000313" key="3">
    <source>
        <dbReference type="Proteomes" id="UP000291758"/>
    </source>
</evidence>
<dbReference type="Pfam" id="PF14256">
    <property type="entry name" value="YwiC"/>
    <property type="match status" value="1"/>
</dbReference>
<dbReference type="OrthoDB" id="2380563at2"/>
<proteinExistence type="predicted"/>
<keyword evidence="1" id="KW-1133">Transmembrane helix</keyword>
<feature type="transmembrane region" description="Helical" evidence="1">
    <location>
        <begin position="213"/>
        <end position="231"/>
    </location>
</feature>
<evidence type="ECO:0008006" key="4">
    <source>
        <dbReference type="Google" id="ProtNLM"/>
    </source>
</evidence>
<protein>
    <recommendedName>
        <fullName evidence="4">YwiC-like family protein</fullName>
    </recommendedName>
</protein>
<name>A0A4P6EM73_9MICO</name>
<sequence>MARRRPGWVPHQHGAWAMLALPFAVGAWRGIAAHGPRPALVALLVTWFVGYFAYDAVGLWLKSRRKARYARPAQVYAVAAAATGLTTVALDARLLWWAPWFVPLLAVGLWASAHRSERTVLAGGALVAAASLMTLVAAAACLPPAAPAGWDASLVPVAGAAGFVLAYLFGTVLYVKSMIRERGVRSYAVASVAYHAVVCAVAGVSAVLHDLTWWWATALLAVLTVRAWAVLGRAVTPLALGLGEVAASAAVLAVAVALH</sequence>
<feature type="transmembrane region" description="Helical" evidence="1">
    <location>
        <begin position="120"/>
        <end position="146"/>
    </location>
</feature>
<evidence type="ECO:0000313" key="2">
    <source>
        <dbReference type="EMBL" id="QAY63485.1"/>
    </source>
</evidence>
<keyword evidence="1" id="KW-0472">Membrane</keyword>
<feature type="transmembrane region" description="Helical" evidence="1">
    <location>
        <begin position="73"/>
        <end position="90"/>
    </location>
</feature>
<dbReference type="AlphaFoldDB" id="A0A4P6EM73"/>
<keyword evidence="3" id="KW-1185">Reference proteome</keyword>
<dbReference type="EMBL" id="CP035495">
    <property type="protein sequence ID" value="QAY63485.1"/>
    <property type="molecule type" value="Genomic_DNA"/>
</dbReference>
<organism evidence="2 3">
    <name type="scientific">Xylanimonas allomyrinae</name>
    <dbReference type="NCBI Taxonomy" id="2509459"/>
    <lineage>
        <taxon>Bacteria</taxon>
        <taxon>Bacillati</taxon>
        <taxon>Actinomycetota</taxon>
        <taxon>Actinomycetes</taxon>
        <taxon>Micrococcales</taxon>
        <taxon>Promicromonosporaceae</taxon>
        <taxon>Xylanimonas</taxon>
    </lineage>
</organism>
<dbReference type="InterPro" id="IPR025576">
    <property type="entry name" value="YwiC"/>
</dbReference>
<feature type="transmembrane region" description="Helical" evidence="1">
    <location>
        <begin position="39"/>
        <end position="61"/>
    </location>
</feature>
<feature type="transmembrane region" description="Helical" evidence="1">
    <location>
        <begin position="187"/>
        <end position="207"/>
    </location>
</feature>
<evidence type="ECO:0000256" key="1">
    <source>
        <dbReference type="SAM" id="Phobius"/>
    </source>
</evidence>
<reference evidence="2 3" key="1">
    <citation type="submission" date="2019-01" db="EMBL/GenBank/DDBJ databases">
        <title>Genome sequencing of strain 2JSPR-7.</title>
        <authorList>
            <person name="Heo J."/>
            <person name="Kim S.-J."/>
            <person name="Kim J.-S."/>
            <person name="Hong S.-B."/>
            <person name="Kwon S.-W."/>
        </authorList>
    </citation>
    <scope>NUCLEOTIDE SEQUENCE [LARGE SCALE GENOMIC DNA]</scope>
    <source>
        <strain evidence="2 3">2JSPR-7</strain>
    </source>
</reference>
<dbReference type="KEGG" id="xyl:ET495_09730"/>
<accession>A0A4P6EM73</accession>
<feature type="transmembrane region" description="Helical" evidence="1">
    <location>
        <begin position="238"/>
        <end position="258"/>
    </location>
</feature>
<feature type="transmembrane region" description="Helical" evidence="1">
    <location>
        <begin position="152"/>
        <end position="175"/>
    </location>
</feature>
<feature type="transmembrane region" description="Helical" evidence="1">
    <location>
        <begin position="96"/>
        <end position="113"/>
    </location>
</feature>
<dbReference type="RefSeq" id="WP_129204591.1">
    <property type="nucleotide sequence ID" value="NZ_CP035495.1"/>
</dbReference>
<gene>
    <name evidence="2" type="ORF">ET495_09730</name>
</gene>
<keyword evidence="1" id="KW-0812">Transmembrane</keyword>
<dbReference type="Proteomes" id="UP000291758">
    <property type="component" value="Chromosome"/>
</dbReference>